<protein>
    <submittedName>
        <fullName evidence="1">Uncharacterized protein</fullName>
    </submittedName>
</protein>
<evidence type="ECO:0000313" key="1">
    <source>
        <dbReference type="EMBL" id="MBE7525242.1"/>
    </source>
</evidence>
<reference evidence="1" key="1">
    <citation type="submission" date="2020-05" db="EMBL/GenBank/DDBJ databases">
        <title>High-Quality Genomes of Partial-Nitritation/Anammox System by Hierarchical Clustering Based Hybrid Assembly.</title>
        <authorList>
            <person name="Liu L."/>
            <person name="Wang Y."/>
            <person name="Che Y."/>
            <person name="Chen Y."/>
            <person name="Xia Y."/>
            <person name="Luo R."/>
            <person name="Cheng S.H."/>
            <person name="Zheng C."/>
            <person name="Zhang T."/>
        </authorList>
    </citation>
    <scope>NUCLEOTIDE SEQUENCE</scope>
    <source>
        <strain evidence="1">H1_PAT1</strain>
    </source>
</reference>
<accession>A0A928TS05</accession>
<gene>
    <name evidence="1" type="ORF">HS096_02525</name>
</gene>
<evidence type="ECO:0000313" key="2">
    <source>
        <dbReference type="Proteomes" id="UP000710385"/>
    </source>
</evidence>
<dbReference type="Proteomes" id="UP000710385">
    <property type="component" value="Unassembled WGS sequence"/>
</dbReference>
<comment type="caution">
    <text evidence="1">The sequence shown here is derived from an EMBL/GenBank/DDBJ whole genome shotgun (WGS) entry which is preliminary data.</text>
</comment>
<dbReference type="EMBL" id="JABTTY010000001">
    <property type="protein sequence ID" value="MBE7525242.1"/>
    <property type="molecule type" value="Genomic_DNA"/>
</dbReference>
<sequence>MAIITAVTKDKAGVRMILPVAEELRKRGHEISVWAEGLSAAIWKKAGWELQEEGPVDATRPVPLCPGFRADAILAGLSFPNHWEDECSSFANKHAIPIHWFEDTWGAHTRSKAVPTTIFVIDDIAKEIIAQEERFRTSTEVVVCGDPAMGEFAGVEERKASRFRTLQNQRISILFSGQGEHTAEMLQFLLLSVADDREPVMIIPRFHPKYASKPFAATWAIQLELFAAFRKDMLEDPADFTTDELASLCDITVSCFGTSLRIAAQCARVPVSIKGPMAQRAMVENSGLYTYPLVTVGAAIQTLGRFSISDALARREELREAQKRYLNAPVFDPARCADVIERL</sequence>
<organism evidence="1 2">
    <name type="scientific">candidate division WWE3 bacterium</name>
    <dbReference type="NCBI Taxonomy" id="2053526"/>
    <lineage>
        <taxon>Bacteria</taxon>
        <taxon>Katanobacteria</taxon>
    </lineage>
</organism>
<proteinExistence type="predicted"/>
<name>A0A928TS05_UNCKA</name>
<dbReference type="AlphaFoldDB" id="A0A928TS05"/>